<dbReference type="PANTHER" id="PTHR11280:SF5">
    <property type="entry name" value="GLUCOSAMINE-6-PHOSPHATE ISOMERASE"/>
    <property type="match status" value="1"/>
</dbReference>
<dbReference type="AlphaFoldDB" id="A0A0F7D4L6"/>
<dbReference type="GO" id="GO:0016853">
    <property type="term" value="F:isomerase activity"/>
    <property type="evidence" value="ECO:0007669"/>
    <property type="project" value="UniProtKB-KW"/>
</dbReference>
<dbReference type="OrthoDB" id="2405709at2"/>
<dbReference type="GO" id="GO:0005737">
    <property type="term" value="C:cytoplasm"/>
    <property type="evidence" value="ECO:0007669"/>
    <property type="project" value="TreeGrafter"/>
</dbReference>
<keyword evidence="3" id="KW-1185">Reference proteome</keyword>
<keyword evidence="2" id="KW-0413">Isomerase</keyword>
<reference evidence="2 4" key="3">
    <citation type="submission" date="2016-10" db="EMBL/GenBank/DDBJ databases">
        <authorList>
            <person name="Varghese N."/>
            <person name="Submissions S."/>
        </authorList>
    </citation>
    <scope>NUCLEOTIDE SEQUENCE [LARGE SCALE GENOMIC DNA]</scope>
    <source>
        <strain evidence="2 4">CGMCC 1.6501</strain>
    </source>
</reference>
<dbReference type="GO" id="GO:0042802">
    <property type="term" value="F:identical protein binding"/>
    <property type="evidence" value="ECO:0007669"/>
    <property type="project" value="TreeGrafter"/>
</dbReference>
<reference evidence="3" key="2">
    <citation type="submission" date="2015-04" db="EMBL/GenBank/DDBJ databases">
        <title>Complete genome sequence of Salinicoccus halodurans strain H3B36, isolated from the Qaidam basin of China.</title>
        <authorList>
            <person name="Ma Y."/>
            <person name="Jiang K."/>
            <person name="Xue Y."/>
        </authorList>
    </citation>
    <scope>NUCLEOTIDE SEQUENCE [LARGE SCALE GENOMIC DNA]</scope>
    <source>
        <strain evidence="3">H3B36</strain>
    </source>
</reference>
<dbReference type="GO" id="GO:0019262">
    <property type="term" value="P:N-acetylneuraminate catabolic process"/>
    <property type="evidence" value="ECO:0007669"/>
    <property type="project" value="TreeGrafter"/>
</dbReference>
<dbReference type="GO" id="GO:0004342">
    <property type="term" value="F:glucosamine-6-phosphate deaminase activity"/>
    <property type="evidence" value="ECO:0007669"/>
    <property type="project" value="InterPro"/>
</dbReference>
<evidence type="ECO:0000313" key="3">
    <source>
        <dbReference type="Proteomes" id="UP000034029"/>
    </source>
</evidence>
<dbReference type="SUPFAM" id="SSF100950">
    <property type="entry name" value="NagB/RpiA/CoA transferase-like"/>
    <property type="match status" value="1"/>
</dbReference>
<dbReference type="KEGG" id="shv:AAT16_09600"/>
<name>A0A0F7D4L6_9STAP</name>
<dbReference type="PANTHER" id="PTHR11280">
    <property type="entry name" value="GLUCOSAMINE-6-PHOSPHATE ISOMERASE"/>
    <property type="match status" value="1"/>
</dbReference>
<dbReference type="EMBL" id="FOTB01000006">
    <property type="protein sequence ID" value="SFK96162.1"/>
    <property type="molecule type" value="Genomic_DNA"/>
</dbReference>
<organism evidence="2 4">
    <name type="scientific">Salinicoccus halodurans</name>
    <dbReference type="NCBI Taxonomy" id="407035"/>
    <lineage>
        <taxon>Bacteria</taxon>
        <taxon>Bacillati</taxon>
        <taxon>Bacillota</taxon>
        <taxon>Bacilli</taxon>
        <taxon>Bacillales</taxon>
        <taxon>Staphylococcaceae</taxon>
        <taxon>Salinicoccus</taxon>
    </lineage>
</organism>
<dbReference type="Proteomes" id="UP000034029">
    <property type="component" value="Chromosome"/>
</dbReference>
<dbReference type="Proteomes" id="UP000183090">
    <property type="component" value="Unassembled WGS sequence"/>
</dbReference>
<dbReference type="InterPro" id="IPR004547">
    <property type="entry name" value="Glucosamine6P_isomerase"/>
</dbReference>
<accession>A0A0F7D4L6</accession>
<dbReference type="RefSeq" id="WP_046790632.1">
    <property type="nucleotide sequence ID" value="NZ_CP011366.1"/>
</dbReference>
<dbReference type="GO" id="GO:0006046">
    <property type="term" value="P:N-acetylglucosamine catabolic process"/>
    <property type="evidence" value="ECO:0007669"/>
    <property type="project" value="TreeGrafter"/>
</dbReference>
<evidence type="ECO:0000313" key="1">
    <source>
        <dbReference type="EMBL" id="AKG74450.1"/>
    </source>
</evidence>
<dbReference type="InterPro" id="IPR037171">
    <property type="entry name" value="NagB/RpiA_transferase-like"/>
</dbReference>
<dbReference type="GO" id="GO:0006043">
    <property type="term" value="P:glucosamine catabolic process"/>
    <property type="evidence" value="ECO:0007669"/>
    <property type="project" value="TreeGrafter"/>
</dbReference>
<sequence length="197" mass="22001">MAMNFKIYKDNELLSIYAADILRKQVHNNPTSVMAVELDESLEWTYEKFVGEVKQHPADFSQVYLVGVGSELSADVFKKLDIPENQLRTEGTPEALKDVLGSKKRVNLALLTIGTDGKIGYGDSGSNDALFDSKEMILVATGRDKAKAVRELYNAKENDEEAFGRVKQHRMVTVVLDNEAASELDPDIVEYYTSEFA</sequence>
<gene>
    <name evidence="1" type="ORF">AAT16_09600</name>
    <name evidence="2" type="ORF">SAMN05216235_2817</name>
</gene>
<dbReference type="EMBL" id="CP011366">
    <property type="protein sequence ID" value="AKG74450.1"/>
    <property type="molecule type" value="Genomic_DNA"/>
</dbReference>
<evidence type="ECO:0000313" key="4">
    <source>
        <dbReference type="Proteomes" id="UP000183090"/>
    </source>
</evidence>
<protein>
    <submittedName>
        <fullName evidence="2">6-phosphogluconolactonase/Glucosamine-6-phosphate isomerase/deaminase</fullName>
    </submittedName>
</protein>
<reference evidence="1 3" key="1">
    <citation type="journal article" date="2015" name="Int. J. Syst. Evol. Microbiol.">
        <title>Complete genome sequence of Salinicoccus halodurans H3B36, isolated from the Qaidam Basin in China.</title>
        <authorList>
            <person name="Jiang K."/>
            <person name="Xue Y."/>
            <person name="Ma Y."/>
        </authorList>
    </citation>
    <scope>NUCLEOTIDE SEQUENCE [LARGE SCALE GENOMIC DNA]</scope>
    <source>
        <strain evidence="1 3">H3B36</strain>
    </source>
</reference>
<evidence type="ECO:0000313" key="2">
    <source>
        <dbReference type="EMBL" id="SFK96162.1"/>
    </source>
</evidence>
<proteinExistence type="predicted"/>
<dbReference type="Gene3D" id="3.40.50.1360">
    <property type="match status" value="1"/>
</dbReference>